<dbReference type="EMBL" id="JBAHYK010000924">
    <property type="protein sequence ID" value="KAL0570492.1"/>
    <property type="molecule type" value="Genomic_DNA"/>
</dbReference>
<evidence type="ECO:0000313" key="2">
    <source>
        <dbReference type="EMBL" id="KAL0570492.1"/>
    </source>
</evidence>
<reference evidence="2 3" key="1">
    <citation type="submission" date="2024-02" db="EMBL/GenBank/DDBJ databases">
        <title>A draft genome for the cacao thread blight pathogen Marasmius crinis-equi.</title>
        <authorList>
            <person name="Cohen S.P."/>
            <person name="Baruah I.K."/>
            <person name="Amoako-Attah I."/>
            <person name="Bukari Y."/>
            <person name="Meinhardt L.W."/>
            <person name="Bailey B.A."/>
        </authorList>
    </citation>
    <scope>NUCLEOTIDE SEQUENCE [LARGE SCALE GENOMIC DNA]</scope>
    <source>
        <strain evidence="2 3">GH-76</strain>
    </source>
</reference>
<proteinExistence type="predicted"/>
<comment type="caution">
    <text evidence="2">The sequence shown here is derived from an EMBL/GenBank/DDBJ whole genome shotgun (WGS) entry which is preliminary data.</text>
</comment>
<keyword evidence="3" id="KW-1185">Reference proteome</keyword>
<accession>A0ABR3F5G8</accession>
<evidence type="ECO:0008006" key="4">
    <source>
        <dbReference type="Google" id="ProtNLM"/>
    </source>
</evidence>
<organism evidence="2 3">
    <name type="scientific">Marasmius crinis-equi</name>
    <dbReference type="NCBI Taxonomy" id="585013"/>
    <lineage>
        <taxon>Eukaryota</taxon>
        <taxon>Fungi</taxon>
        <taxon>Dikarya</taxon>
        <taxon>Basidiomycota</taxon>
        <taxon>Agaricomycotina</taxon>
        <taxon>Agaricomycetes</taxon>
        <taxon>Agaricomycetidae</taxon>
        <taxon>Agaricales</taxon>
        <taxon>Marasmiineae</taxon>
        <taxon>Marasmiaceae</taxon>
        <taxon>Marasmius</taxon>
    </lineage>
</organism>
<sequence>MSTVTTCPHCLSSLDGVSLPNTPIHPPSPAAESLANSNEPPLDSFNDYENNLAQTQTRLKLVVAEIARMEKSLRVLQEERDCLNGFVVTYKRILQPIRRLPDNILREVFRLSTDDGSLDMELFPGPKRVKAESDSLSPNQMPWKLGQISHHWCEVALAYPSLWSFIRIQFPDHSSSQQLLAGMSAQLVRQLRRSRSSMLTISLHNKPAHSLHENDPFLTAISPHSSRWVALRADLTPQDLCVLGNLIRGEVQNLRKLYLHNPGPVYQPTELEGINAFQIAPCLHDITISAQRGLDRLPIPWSQITTLRTSADGSSESFPRLSHLQYTPNLEAFFIFVLTLGINTPVAAVLPSLRILSVQCNSSNSRDVEYLLEHFGSVRLRELRINAEALTSFLIRVPSTLGNALRSLCLRVDGFSSSDAVMVFSSLPVLESLSLCNMQSGVLSDLAARDSTGRLQFLPRLLDVGFYATKAATCDDSALLQVLDNRFRRNSSSKSPTDRDELQLQKVRIHRNISLQESTLRQLEILVSEGLQVDTSPVDWIHFFPGF</sequence>
<name>A0ABR3F5G8_9AGAR</name>
<dbReference type="InterPro" id="IPR032675">
    <property type="entry name" value="LRR_dom_sf"/>
</dbReference>
<evidence type="ECO:0000256" key="1">
    <source>
        <dbReference type="SAM" id="MobiDB-lite"/>
    </source>
</evidence>
<dbReference type="Proteomes" id="UP001465976">
    <property type="component" value="Unassembled WGS sequence"/>
</dbReference>
<evidence type="ECO:0000313" key="3">
    <source>
        <dbReference type="Proteomes" id="UP001465976"/>
    </source>
</evidence>
<gene>
    <name evidence="2" type="ORF">V5O48_011471</name>
</gene>
<dbReference type="Gene3D" id="3.80.10.10">
    <property type="entry name" value="Ribonuclease Inhibitor"/>
    <property type="match status" value="1"/>
</dbReference>
<feature type="region of interest" description="Disordered" evidence="1">
    <location>
        <begin position="18"/>
        <end position="47"/>
    </location>
</feature>
<protein>
    <recommendedName>
        <fullName evidence="4">F-box domain-containing protein</fullName>
    </recommendedName>
</protein>
<dbReference type="SUPFAM" id="SSF52047">
    <property type="entry name" value="RNI-like"/>
    <property type="match status" value="1"/>
</dbReference>